<dbReference type="Proteomes" id="UP000237822">
    <property type="component" value="Unassembled WGS sequence"/>
</dbReference>
<gene>
    <name evidence="5" type="ORF">BCF74_101250</name>
</gene>
<name>A0A2T0V0Y9_9MICO</name>
<evidence type="ECO:0000313" key="5">
    <source>
        <dbReference type="EMBL" id="PRY63843.1"/>
    </source>
</evidence>
<dbReference type="PANTHER" id="PTHR30146:SF153">
    <property type="entry name" value="LACTOSE OPERON REPRESSOR"/>
    <property type="match status" value="1"/>
</dbReference>
<dbReference type="InterPro" id="IPR010982">
    <property type="entry name" value="Lambda_DNA-bd_dom_sf"/>
</dbReference>
<sequence length="311" mass="33701">MSTATASFALSGRLDGPARMSDRTRAHITEVADRLGYVPQFSARSLARGTTDLVAVVLNFPGSRWAGAVTDAITDAVGALGAVTVSLAHERWAEHLRRGFAGAAFVEDWPGREDSDLAAIARLGTTLMVASREAPSRPAYDVVVSNEYSACREMVEGLLTRGHRRIGVLRRSHDEEHHAPNERLRAYLDAVDAAGQQPVKSLVRFARNRYDLAYAETTQLLALPEPPTAIYAMNGPSAAGALWATQAAGARDVEVVGVDPVGDLQTQPELSWVTIAEGEMARMGRRMADRITDPSLPVTELELHWVLRRPG</sequence>
<dbReference type="InterPro" id="IPR000843">
    <property type="entry name" value="HTH_LacI"/>
</dbReference>
<proteinExistence type="predicted"/>
<dbReference type="InterPro" id="IPR028082">
    <property type="entry name" value="Peripla_BP_I"/>
</dbReference>
<accession>A0A2T0V0Y9</accession>
<dbReference type="CDD" id="cd06267">
    <property type="entry name" value="PBP1_LacI_sugar_binding-like"/>
    <property type="match status" value="1"/>
</dbReference>
<dbReference type="Pfam" id="PF13377">
    <property type="entry name" value="Peripla_BP_3"/>
    <property type="match status" value="1"/>
</dbReference>
<dbReference type="InterPro" id="IPR046335">
    <property type="entry name" value="LacI/GalR-like_sensor"/>
</dbReference>
<dbReference type="SUPFAM" id="SSF47413">
    <property type="entry name" value="lambda repressor-like DNA-binding domains"/>
    <property type="match status" value="1"/>
</dbReference>
<dbReference type="PROSITE" id="PS50932">
    <property type="entry name" value="HTH_LACI_2"/>
    <property type="match status" value="1"/>
</dbReference>
<protein>
    <submittedName>
        <fullName evidence="5">LacI family transcriptional regulator</fullName>
    </submittedName>
</protein>
<keyword evidence="2" id="KW-0238">DNA-binding</keyword>
<comment type="caution">
    <text evidence="5">The sequence shown here is derived from an EMBL/GenBank/DDBJ whole genome shotgun (WGS) entry which is preliminary data.</text>
</comment>
<dbReference type="AlphaFoldDB" id="A0A2T0V0Y9"/>
<dbReference type="CDD" id="cd01392">
    <property type="entry name" value="HTH_LacI"/>
    <property type="match status" value="1"/>
</dbReference>
<dbReference type="SUPFAM" id="SSF53822">
    <property type="entry name" value="Periplasmic binding protein-like I"/>
    <property type="match status" value="1"/>
</dbReference>
<keyword evidence="1" id="KW-0805">Transcription regulation</keyword>
<dbReference type="EMBL" id="PVTI01000001">
    <property type="protein sequence ID" value="PRY63843.1"/>
    <property type="molecule type" value="Genomic_DNA"/>
</dbReference>
<evidence type="ECO:0000256" key="3">
    <source>
        <dbReference type="ARBA" id="ARBA00023163"/>
    </source>
</evidence>
<keyword evidence="6" id="KW-1185">Reference proteome</keyword>
<dbReference type="Gene3D" id="1.10.260.40">
    <property type="entry name" value="lambda repressor-like DNA-binding domains"/>
    <property type="match status" value="1"/>
</dbReference>
<keyword evidence="3" id="KW-0804">Transcription</keyword>
<reference evidence="5 6" key="1">
    <citation type="submission" date="2018-03" db="EMBL/GenBank/DDBJ databases">
        <title>Genomic Encyclopedia of Archaeal and Bacterial Type Strains, Phase II (KMG-II): from individual species to whole genera.</title>
        <authorList>
            <person name="Goeker M."/>
        </authorList>
    </citation>
    <scope>NUCLEOTIDE SEQUENCE [LARGE SCALE GENOMIC DNA]</scope>
    <source>
        <strain evidence="5 6">ATCC BAA-1496</strain>
    </source>
</reference>
<dbReference type="PANTHER" id="PTHR30146">
    <property type="entry name" value="LACI-RELATED TRANSCRIPTIONAL REPRESSOR"/>
    <property type="match status" value="1"/>
</dbReference>
<evidence type="ECO:0000313" key="6">
    <source>
        <dbReference type="Proteomes" id="UP000237822"/>
    </source>
</evidence>
<evidence type="ECO:0000259" key="4">
    <source>
        <dbReference type="PROSITE" id="PS50932"/>
    </source>
</evidence>
<organism evidence="5 6">
    <name type="scientific">Knoellia remsis</name>
    <dbReference type="NCBI Taxonomy" id="407159"/>
    <lineage>
        <taxon>Bacteria</taxon>
        <taxon>Bacillati</taxon>
        <taxon>Actinomycetota</taxon>
        <taxon>Actinomycetes</taxon>
        <taxon>Micrococcales</taxon>
        <taxon>Intrasporangiaceae</taxon>
        <taxon>Knoellia</taxon>
    </lineage>
</organism>
<dbReference type="GO" id="GO:0000976">
    <property type="term" value="F:transcription cis-regulatory region binding"/>
    <property type="evidence" value="ECO:0007669"/>
    <property type="project" value="TreeGrafter"/>
</dbReference>
<evidence type="ECO:0000256" key="2">
    <source>
        <dbReference type="ARBA" id="ARBA00023125"/>
    </source>
</evidence>
<evidence type="ECO:0000256" key="1">
    <source>
        <dbReference type="ARBA" id="ARBA00023015"/>
    </source>
</evidence>
<dbReference type="Gene3D" id="3.40.50.2300">
    <property type="match status" value="2"/>
</dbReference>
<dbReference type="GO" id="GO:0003700">
    <property type="term" value="F:DNA-binding transcription factor activity"/>
    <property type="evidence" value="ECO:0007669"/>
    <property type="project" value="TreeGrafter"/>
</dbReference>
<dbReference type="SMART" id="SM00354">
    <property type="entry name" value="HTH_LACI"/>
    <property type="match status" value="1"/>
</dbReference>
<feature type="domain" description="HTH lacI-type" evidence="4">
    <location>
        <begin position="1"/>
        <end position="48"/>
    </location>
</feature>